<keyword evidence="5" id="KW-0573">Peptidoglycan synthesis</keyword>
<accession>A0ABQ6NTC1</accession>
<feature type="transmembrane region" description="Helical" evidence="8">
    <location>
        <begin position="432"/>
        <end position="453"/>
    </location>
</feature>
<evidence type="ECO:0000256" key="5">
    <source>
        <dbReference type="ARBA" id="ARBA00022984"/>
    </source>
</evidence>
<feature type="transmembrane region" description="Helical" evidence="8">
    <location>
        <begin position="374"/>
        <end position="393"/>
    </location>
</feature>
<feature type="transmembrane region" description="Helical" evidence="8">
    <location>
        <begin position="125"/>
        <end position="144"/>
    </location>
</feature>
<evidence type="ECO:0000256" key="6">
    <source>
        <dbReference type="ARBA" id="ARBA00022989"/>
    </source>
</evidence>
<feature type="transmembrane region" description="Helical" evidence="8">
    <location>
        <begin position="38"/>
        <end position="62"/>
    </location>
</feature>
<sequence>MKKNTIMVGTLTLISLILGFGRESYIAYLFGSTQFTDAFYVSMIIPDIVAGWIGYTLINALIPVLKQETETSKLSSEKLISTAFNYVLLISALLAVAVFMFSEQIVGSIAPNFNDIQMSTGTEMLKIMSVAIIFSALSGLLSGINNTFEQYFFSSLVGIFYNGFFFVSLLMLNNWLGIDSLAYGLLVGVLSRCIIQIIPLLRTRILKFKLQLWHPSLPTVGKAMMPIFLSQAFSQINQIVDRILASGLSSGQITNLNYASKLGQLPTGLIGGTIATTMYIQFVKSANNNNLNEMNRLYSKGLMWIIFLGVLVSTGLILYGDSLVSIFYYHGKFTLNDAIQTTGLLQLYGIFSFFYMMLPISLQFFFSFHGGKRVMISSITGVIVNVTLGFILVHHYGVVGLVIANGTAVASNFSVLFIMAMRKVRINPIKNIYAVIMRILPGGIVIVIMLSTWKFAFPIDFSTNNLVLLVRGGMALFIVGLALILLSKYWKSENEILRTIANMMNNKKIITLTKKNKKKVEI</sequence>
<evidence type="ECO:0000313" key="10">
    <source>
        <dbReference type="Proteomes" id="UP001285921"/>
    </source>
</evidence>
<evidence type="ECO:0000256" key="7">
    <source>
        <dbReference type="ARBA" id="ARBA00023136"/>
    </source>
</evidence>
<keyword evidence="3 8" id="KW-0812">Transmembrane</keyword>
<dbReference type="InterPro" id="IPR051050">
    <property type="entry name" value="Lipid_II_flippase_MurJ/MviN"/>
</dbReference>
<evidence type="ECO:0000256" key="1">
    <source>
        <dbReference type="ARBA" id="ARBA00004651"/>
    </source>
</evidence>
<comment type="caution">
    <text evidence="9">The sequence shown here is derived from an EMBL/GenBank/DDBJ whole genome shotgun (WGS) entry which is preliminary data.</text>
</comment>
<dbReference type="PRINTS" id="PR01806">
    <property type="entry name" value="VIRFACTRMVIN"/>
</dbReference>
<keyword evidence="2" id="KW-1003">Cell membrane</keyword>
<feature type="transmembrane region" description="Helical" evidence="8">
    <location>
        <begin position="348"/>
        <end position="367"/>
    </location>
</feature>
<evidence type="ECO:0000256" key="3">
    <source>
        <dbReference type="ARBA" id="ARBA00022692"/>
    </source>
</evidence>
<proteinExistence type="predicted"/>
<keyword evidence="10" id="KW-1185">Reference proteome</keyword>
<evidence type="ECO:0000256" key="4">
    <source>
        <dbReference type="ARBA" id="ARBA00022960"/>
    </source>
</evidence>
<gene>
    <name evidence="9" type="ORF">PghCCS26_54810</name>
</gene>
<feature type="transmembrane region" description="Helical" evidence="8">
    <location>
        <begin position="181"/>
        <end position="201"/>
    </location>
</feature>
<protein>
    <submittedName>
        <fullName evidence="9">Lipid II flippase MurJ</fullName>
    </submittedName>
</protein>
<feature type="transmembrane region" description="Helical" evidence="8">
    <location>
        <begin position="465"/>
        <end position="486"/>
    </location>
</feature>
<dbReference type="RefSeq" id="WP_317982026.1">
    <property type="nucleotide sequence ID" value="NZ_BTCL01000028.1"/>
</dbReference>
<keyword evidence="4" id="KW-0133">Cell shape</keyword>
<comment type="subcellular location">
    <subcellularLocation>
        <location evidence="1">Cell membrane</location>
        <topology evidence="1">Multi-pass membrane protein</topology>
    </subcellularLocation>
</comment>
<dbReference type="Proteomes" id="UP001285921">
    <property type="component" value="Unassembled WGS sequence"/>
</dbReference>
<organism evidence="9 10">
    <name type="scientific">Paenibacillus glycanilyticus</name>
    <dbReference type="NCBI Taxonomy" id="126569"/>
    <lineage>
        <taxon>Bacteria</taxon>
        <taxon>Bacillati</taxon>
        <taxon>Bacillota</taxon>
        <taxon>Bacilli</taxon>
        <taxon>Bacillales</taxon>
        <taxon>Paenibacillaceae</taxon>
        <taxon>Paenibacillus</taxon>
    </lineage>
</organism>
<evidence type="ECO:0000313" key="9">
    <source>
        <dbReference type="EMBL" id="GMK48351.1"/>
    </source>
</evidence>
<dbReference type="PANTHER" id="PTHR47019:SF1">
    <property type="entry name" value="LIPID II FLIPPASE MURJ"/>
    <property type="match status" value="1"/>
</dbReference>
<dbReference type="EMBL" id="BTCL01000028">
    <property type="protein sequence ID" value="GMK48351.1"/>
    <property type="molecule type" value="Genomic_DNA"/>
</dbReference>
<evidence type="ECO:0000256" key="2">
    <source>
        <dbReference type="ARBA" id="ARBA00022475"/>
    </source>
</evidence>
<dbReference type="NCBIfam" id="TIGR01695">
    <property type="entry name" value="murJ_mviN"/>
    <property type="match status" value="1"/>
</dbReference>
<feature type="transmembrane region" description="Helical" evidence="8">
    <location>
        <begin position="399"/>
        <end position="420"/>
    </location>
</feature>
<reference evidence="9 10" key="1">
    <citation type="submission" date="2023-05" db="EMBL/GenBank/DDBJ databases">
        <title>Draft genome of Paenibacillus sp. CCS26.</title>
        <authorList>
            <person name="Akita H."/>
            <person name="Shinto Y."/>
            <person name="Kimura Z."/>
        </authorList>
    </citation>
    <scope>NUCLEOTIDE SEQUENCE [LARGE SCALE GENOMIC DNA]</scope>
    <source>
        <strain evidence="9 10">CCS26</strain>
    </source>
</reference>
<feature type="transmembrane region" description="Helical" evidence="8">
    <location>
        <begin position="83"/>
        <end position="105"/>
    </location>
</feature>
<name>A0ABQ6NTC1_9BACL</name>
<keyword evidence="6 8" id="KW-1133">Transmembrane helix</keyword>
<evidence type="ECO:0000256" key="8">
    <source>
        <dbReference type="SAM" id="Phobius"/>
    </source>
</evidence>
<keyword evidence="7 8" id="KW-0472">Membrane</keyword>
<dbReference type="PANTHER" id="PTHR47019">
    <property type="entry name" value="LIPID II FLIPPASE MURJ"/>
    <property type="match status" value="1"/>
</dbReference>
<feature type="transmembrane region" description="Helical" evidence="8">
    <location>
        <begin position="302"/>
        <end position="328"/>
    </location>
</feature>
<dbReference type="InterPro" id="IPR004268">
    <property type="entry name" value="MurJ"/>
</dbReference>
<feature type="transmembrane region" description="Helical" evidence="8">
    <location>
        <begin position="151"/>
        <end position="175"/>
    </location>
</feature>
<dbReference type="Pfam" id="PF03023">
    <property type="entry name" value="MurJ"/>
    <property type="match status" value="1"/>
</dbReference>